<keyword evidence="9" id="KW-0472">Membrane</keyword>
<dbReference type="RefSeq" id="WP_111468827.1">
    <property type="nucleotide sequence ID" value="NZ_QLIX01000003.1"/>
</dbReference>
<dbReference type="Pfam" id="PF08352">
    <property type="entry name" value="oligo_HPY"/>
    <property type="match status" value="1"/>
</dbReference>
<dbReference type="PANTHER" id="PTHR43297:SF14">
    <property type="entry name" value="ATPASE AAA-TYPE CORE DOMAIN-CONTAINING PROTEIN"/>
    <property type="match status" value="1"/>
</dbReference>
<dbReference type="InterPro" id="IPR050388">
    <property type="entry name" value="ABC_Ni/Peptide_Import"/>
</dbReference>
<evidence type="ECO:0000256" key="5">
    <source>
        <dbReference type="ARBA" id="ARBA00022519"/>
    </source>
</evidence>
<dbReference type="GO" id="GO:0016887">
    <property type="term" value="F:ATP hydrolysis activity"/>
    <property type="evidence" value="ECO:0007669"/>
    <property type="project" value="InterPro"/>
</dbReference>
<evidence type="ECO:0000259" key="10">
    <source>
        <dbReference type="PROSITE" id="PS50893"/>
    </source>
</evidence>
<keyword evidence="7 11" id="KW-0067">ATP-binding</keyword>
<dbReference type="FunFam" id="3.40.50.300:FF:000016">
    <property type="entry name" value="Oligopeptide ABC transporter ATP-binding component"/>
    <property type="match status" value="1"/>
</dbReference>
<evidence type="ECO:0000313" key="11">
    <source>
        <dbReference type="EMBL" id="RAI59797.1"/>
    </source>
</evidence>
<dbReference type="InterPro" id="IPR003593">
    <property type="entry name" value="AAA+_ATPase"/>
</dbReference>
<reference evidence="12" key="1">
    <citation type="submission" date="2018-06" db="EMBL/GenBank/DDBJ databases">
        <authorList>
            <person name="Khan S.A."/>
        </authorList>
    </citation>
    <scope>NUCLEOTIDE SEQUENCE [LARGE SCALE GENOMIC DNA]</scope>
    <source>
        <strain evidence="12">DB-1506</strain>
    </source>
</reference>
<dbReference type="EMBL" id="QLIX01000003">
    <property type="protein sequence ID" value="RAI59797.1"/>
    <property type="molecule type" value="Genomic_DNA"/>
</dbReference>
<evidence type="ECO:0000256" key="4">
    <source>
        <dbReference type="ARBA" id="ARBA00022475"/>
    </source>
</evidence>
<comment type="caution">
    <text evidence="11">The sequence shown here is derived from an EMBL/GenBank/DDBJ whole genome shotgun (WGS) entry which is preliminary data.</text>
</comment>
<evidence type="ECO:0000256" key="2">
    <source>
        <dbReference type="ARBA" id="ARBA00005417"/>
    </source>
</evidence>
<evidence type="ECO:0000256" key="8">
    <source>
        <dbReference type="ARBA" id="ARBA00022967"/>
    </source>
</evidence>
<dbReference type="PROSITE" id="PS00211">
    <property type="entry name" value="ABC_TRANSPORTER_1"/>
    <property type="match status" value="1"/>
</dbReference>
<keyword evidence="4" id="KW-1003">Cell membrane</keyword>
<dbReference type="AlphaFoldDB" id="A0A327MB81"/>
<dbReference type="Proteomes" id="UP000249065">
    <property type="component" value="Unassembled WGS sequence"/>
</dbReference>
<dbReference type="SMART" id="SM00382">
    <property type="entry name" value="AAA"/>
    <property type="match status" value="1"/>
</dbReference>
<dbReference type="GO" id="GO:0005886">
    <property type="term" value="C:plasma membrane"/>
    <property type="evidence" value="ECO:0007669"/>
    <property type="project" value="UniProtKB-SubCell"/>
</dbReference>
<dbReference type="NCBIfam" id="TIGR01727">
    <property type="entry name" value="oligo_HPY"/>
    <property type="match status" value="1"/>
</dbReference>
<evidence type="ECO:0000256" key="7">
    <source>
        <dbReference type="ARBA" id="ARBA00022840"/>
    </source>
</evidence>
<dbReference type="SUPFAM" id="SSF52540">
    <property type="entry name" value="P-loop containing nucleoside triphosphate hydrolases"/>
    <property type="match status" value="1"/>
</dbReference>
<keyword evidence="8" id="KW-1278">Translocase</keyword>
<evidence type="ECO:0000256" key="3">
    <source>
        <dbReference type="ARBA" id="ARBA00022448"/>
    </source>
</evidence>
<keyword evidence="12" id="KW-1185">Reference proteome</keyword>
<dbReference type="CDD" id="cd03257">
    <property type="entry name" value="ABC_NikE_OppD_transporters"/>
    <property type="match status" value="1"/>
</dbReference>
<proteinExistence type="inferred from homology"/>
<keyword evidence="6" id="KW-0547">Nucleotide-binding</keyword>
<protein>
    <submittedName>
        <fullName evidence="11">ABC transporter ATP-binding protein</fullName>
    </submittedName>
</protein>
<dbReference type="Pfam" id="PF00005">
    <property type="entry name" value="ABC_tran"/>
    <property type="match status" value="1"/>
</dbReference>
<dbReference type="GO" id="GO:0005524">
    <property type="term" value="F:ATP binding"/>
    <property type="evidence" value="ECO:0007669"/>
    <property type="project" value="UniProtKB-KW"/>
</dbReference>
<keyword evidence="3" id="KW-0813">Transport</keyword>
<keyword evidence="5" id="KW-0997">Cell inner membrane</keyword>
<dbReference type="InterPro" id="IPR027417">
    <property type="entry name" value="P-loop_NTPase"/>
</dbReference>
<evidence type="ECO:0000256" key="1">
    <source>
        <dbReference type="ARBA" id="ARBA00004417"/>
    </source>
</evidence>
<name>A0A327MB81_9PROT</name>
<comment type="similarity">
    <text evidence="2">Belongs to the ABC transporter superfamily.</text>
</comment>
<dbReference type="PROSITE" id="PS50893">
    <property type="entry name" value="ABC_TRANSPORTER_2"/>
    <property type="match status" value="1"/>
</dbReference>
<organism evidence="11 12">
    <name type="scientific">Roseicella frigidaeris</name>
    <dbReference type="NCBI Taxonomy" id="2230885"/>
    <lineage>
        <taxon>Bacteria</taxon>
        <taxon>Pseudomonadati</taxon>
        <taxon>Pseudomonadota</taxon>
        <taxon>Alphaproteobacteria</taxon>
        <taxon>Acetobacterales</taxon>
        <taxon>Roseomonadaceae</taxon>
        <taxon>Roseicella</taxon>
    </lineage>
</organism>
<sequence>MPVPTLAVEDLRVAIRGDEGVARILDHIAFRLEPGRILGVVGESGCGKSTLIRAILGILPQGAAIGSGRILFEGEDLLAFSQAELNRSVRGSRISFIPQDPYLALNPVFTVGAQMLEVMRRHRPGAPREHRAHLVRLLRRVQLPDAEAALDRYPHQFSGGQRQRLLIAAALACAPRLIVADEPTTALDVTTQQQILLLLRELVEEMGLAMLFVTHDLGVVAELCDEVCVIYAGQSVETGPARALLDAPLHPYARALLACHPDRAEGFLGIPGAVPSPLRAPPGCRFAPRCAQAREACASRAPHPRRAAPGRMVDCILHDPAAVPA</sequence>
<dbReference type="Gene3D" id="3.40.50.300">
    <property type="entry name" value="P-loop containing nucleotide triphosphate hydrolases"/>
    <property type="match status" value="1"/>
</dbReference>
<evidence type="ECO:0000256" key="6">
    <source>
        <dbReference type="ARBA" id="ARBA00022741"/>
    </source>
</evidence>
<dbReference type="InterPro" id="IPR003439">
    <property type="entry name" value="ABC_transporter-like_ATP-bd"/>
</dbReference>
<feature type="domain" description="ABC transporter" evidence="10">
    <location>
        <begin position="6"/>
        <end position="257"/>
    </location>
</feature>
<dbReference type="InterPro" id="IPR017871">
    <property type="entry name" value="ABC_transporter-like_CS"/>
</dbReference>
<gene>
    <name evidence="11" type="ORF">DOO78_05945</name>
</gene>
<dbReference type="GO" id="GO:0015833">
    <property type="term" value="P:peptide transport"/>
    <property type="evidence" value="ECO:0007669"/>
    <property type="project" value="InterPro"/>
</dbReference>
<evidence type="ECO:0000313" key="12">
    <source>
        <dbReference type="Proteomes" id="UP000249065"/>
    </source>
</evidence>
<dbReference type="GO" id="GO:0055085">
    <property type="term" value="P:transmembrane transport"/>
    <property type="evidence" value="ECO:0007669"/>
    <property type="project" value="UniProtKB-ARBA"/>
</dbReference>
<evidence type="ECO:0000256" key="9">
    <source>
        <dbReference type="ARBA" id="ARBA00023136"/>
    </source>
</evidence>
<dbReference type="OrthoDB" id="7241770at2"/>
<dbReference type="InterPro" id="IPR013563">
    <property type="entry name" value="Oligopep_ABC_C"/>
</dbReference>
<dbReference type="PANTHER" id="PTHR43297">
    <property type="entry name" value="OLIGOPEPTIDE TRANSPORT ATP-BINDING PROTEIN APPD"/>
    <property type="match status" value="1"/>
</dbReference>
<comment type="subcellular location">
    <subcellularLocation>
        <location evidence="1">Cell inner membrane</location>
        <topology evidence="1">Peripheral membrane protein</topology>
    </subcellularLocation>
</comment>
<accession>A0A327MB81</accession>